<dbReference type="PANTHER" id="PTHR42928:SF5">
    <property type="entry name" value="BLR1237 PROTEIN"/>
    <property type="match status" value="1"/>
</dbReference>
<dbReference type="InterPro" id="IPR042100">
    <property type="entry name" value="Bug_dom1"/>
</dbReference>
<accession>A0A4P6UHN6</accession>
<dbReference type="InterPro" id="IPR005064">
    <property type="entry name" value="BUG"/>
</dbReference>
<dbReference type="CDD" id="cd13578">
    <property type="entry name" value="PBP2_Bug27"/>
    <property type="match status" value="1"/>
</dbReference>
<dbReference type="OrthoDB" id="8678477at2"/>
<dbReference type="KEGG" id="hgr:DW355_08590"/>
<dbReference type="Pfam" id="PF03401">
    <property type="entry name" value="TctC"/>
    <property type="match status" value="1"/>
</dbReference>
<dbReference type="SUPFAM" id="SSF53850">
    <property type="entry name" value="Periplasmic binding protein-like II"/>
    <property type="match status" value="1"/>
</dbReference>
<name>A0A4P6UHN6_9BURK</name>
<feature type="signal peptide" evidence="2">
    <location>
        <begin position="1"/>
        <end position="34"/>
    </location>
</feature>
<dbReference type="EMBL" id="CP031395">
    <property type="protein sequence ID" value="QBK04818.1"/>
    <property type="molecule type" value="Genomic_DNA"/>
</dbReference>
<organism evidence="3 4">
    <name type="scientific">Hylemonella gracilis</name>
    <dbReference type="NCBI Taxonomy" id="80880"/>
    <lineage>
        <taxon>Bacteria</taxon>
        <taxon>Pseudomonadati</taxon>
        <taxon>Pseudomonadota</taxon>
        <taxon>Betaproteobacteria</taxon>
        <taxon>Burkholderiales</taxon>
        <taxon>Comamonadaceae</taxon>
        <taxon>Hylemonella</taxon>
    </lineage>
</organism>
<dbReference type="Gene3D" id="3.40.190.10">
    <property type="entry name" value="Periplasmic binding protein-like II"/>
    <property type="match status" value="1"/>
</dbReference>
<reference evidence="3 4" key="1">
    <citation type="submission" date="2018-07" db="EMBL/GenBank/DDBJ databases">
        <title>Exploring interactions and the metabolic potential of the ultra-small soil bacteria Hylemonella gracilis.</title>
        <authorList>
            <person name="Tyc O."/>
            <person name="Kulkarni P."/>
            <person name="Gawehns F."/>
            <person name="Hundscheid M."/>
            <person name="Zweers H."/>
            <person name="Garbeva P."/>
        </authorList>
    </citation>
    <scope>NUCLEOTIDE SEQUENCE [LARGE SCALE GENOMIC DNA]</scope>
    <source>
        <strain evidence="3 4">NS1</strain>
    </source>
</reference>
<feature type="chain" id="PRO_5020763109" evidence="2">
    <location>
        <begin position="35"/>
        <end position="332"/>
    </location>
</feature>
<protein>
    <submittedName>
        <fullName evidence="3">Tripartite tricarboxylate transporter substrate binding protein</fullName>
    </submittedName>
</protein>
<dbReference type="PANTHER" id="PTHR42928">
    <property type="entry name" value="TRICARBOXYLATE-BINDING PROTEIN"/>
    <property type="match status" value="1"/>
</dbReference>
<keyword evidence="2" id="KW-0732">Signal</keyword>
<evidence type="ECO:0000313" key="4">
    <source>
        <dbReference type="Proteomes" id="UP000292939"/>
    </source>
</evidence>
<evidence type="ECO:0000313" key="3">
    <source>
        <dbReference type="EMBL" id="QBK04818.1"/>
    </source>
</evidence>
<comment type="similarity">
    <text evidence="1">Belongs to the UPF0065 (bug) family.</text>
</comment>
<dbReference type="Gene3D" id="3.40.190.150">
    <property type="entry name" value="Bordetella uptake gene, domain 1"/>
    <property type="match status" value="1"/>
</dbReference>
<gene>
    <name evidence="3" type="ORF">DW355_08590</name>
</gene>
<dbReference type="Proteomes" id="UP000292939">
    <property type="component" value="Chromosome"/>
</dbReference>
<dbReference type="PIRSF" id="PIRSF017082">
    <property type="entry name" value="YflP"/>
    <property type="match status" value="1"/>
</dbReference>
<dbReference type="AlphaFoldDB" id="A0A4P6UHN6"/>
<dbReference type="RefSeq" id="WP_131279297.1">
    <property type="nucleotide sequence ID" value="NZ_CP031395.1"/>
</dbReference>
<evidence type="ECO:0000256" key="1">
    <source>
        <dbReference type="ARBA" id="ARBA00006987"/>
    </source>
</evidence>
<sequence>MSLSFKPAPLRARLRGLLLILGVLASGWSLSAQAAYPDQAVRLIVPFPAGGTVDFVARLVATQLGEQLATPVVVENLPGAGGTIATARVARAPADGYTLLFTTPNHTINPSLIERLPFDTLKDFAPVSLVAEIPELLVANSTQPFNTYAEFVAYAKANPDKLTYASAGNGTLPHVTMELLLQRVGMRVLHIPYKGAAPAMNDLLANMVAVKMDTIATSSQHIKSGKLKPLAIASLRRSPLMPEVPTLAESGIPGYQGILWMGILAPAGTDPARITKLHKAIVGMARTPAFQDKLRQDGVDIVASDPAAFAKLIRAELSQWAEVVRKSQIKAE</sequence>
<evidence type="ECO:0000256" key="2">
    <source>
        <dbReference type="SAM" id="SignalP"/>
    </source>
</evidence>
<proteinExistence type="inferred from homology"/>